<gene>
    <name evidence="7" type="ORF">G3569_17010</name>
</gene>
<evidence type="ECO:0000256" key="1">
    <source>
        <dbReference type="ARBA" id="ARBA00009693"/>
    </source>
</evidence>
<dbReference type="GO" id="GO:0006508">
    <property type="term" value="P:proteolysis"/>
    <property type="evidence" value="ECO:0007669"/>
    <property type="project" value="UniProtKB-KW"/>
</dbReference>
<dbReference type="SUPFAM" id="SSF54001">
    <property type="entry name" value="Cysteine proteinases"/>
    <property type="match status" value="1"/>
</dbReference>
<dbReference type="RefSeq" id="WP_165271289.1">
    <property type="nucleotide sequence ID" value="NZ_JAALLS010000032.1"/>
</dbReference>
<dbReference type="Pfam" id="PF01640">
    <property type="entry name" value="Peptidase_C10"/>
    <property type="match status" value="2"/>
</dbReference>
<evidence type="ECO:0000313" key="8">
    <source>
        <dbReference type="Proteomes" id="UP000479132"/>
    </source>
</evidence>
<evidence type="ECO:0000313" key="7">
    <source>
        <dbReference type="EMBL" id="NGP90060.1"/>
    </source>
</evidence>
<dbReference type="InterPro" id="IPR025896">
    <property type="entry name" value="Spi_Prtas-inh"/>
</dbReference>
<keyword evidence="5" id="KW-0788">Thiol protease</keyword>
<protein>
    <recommendedName>
        <fullName evidence="6">Spi protease inhibitor domain-containing protein</fullName>
    </recommendedName>
</protein>
<keyword evidence="4" id="KW-0378">Hydrolase</keyword>
<dbReference type="GO" id="GO:0008234">
    <property type="term" value="F:cysteine-type peptidase activity"/>
    <property type="evidence" value="ECO:0007669"/>
    <property type="project" value="UniProtKB-KW"/>
</dbReference>
<keyword evidence="8" id="KW-1185">Reference proteome</keyword>
<comment type="similarity">
    <text evidence="1">Belongs to the peptidase C10 family.</text>
</comment>
<evidence type="ECO:0000256" key="4">
    <source>
        <dbReference type="ARBA" id="ARBA00022801"/>
    </source>
</evidence>
<evidence type="ECO:0000256" key="3">
    <source>
        <dbReference type="ARBA" id="ARBA00022729"/>
    </source>
</evidence>
<dbReference type="Proteomes" id="UP000479132">
    <property type="component" value="Unassembled WGS sequence"/>
</dbReference>
<dbReference type="Pfam" id="PF13734">
    <property type="entry name" value="Inhibitor_I69"/>
    <property type="match status" value="1"/>
</dbReference>
<comment type="caution">
    <text evidence="7">The sequence shown here is derived from an EMBL/GenBank/DDBJ whole genome shotgun (WGS) entry which is preliminary data.</text>
</comment>
<dbReference type="InterPro" id="IPR000200">
    <property type="entry name" value="Peptidase_C10"/>
</dbReference>
<evidence type="ECO:0000256" key="5">
    <source>
        <dbReference type="ARBA" id="ARBA00022807"/>
    </source>
</evidence>
<evidence type="ECO:0000256" key="2">
    <source>
        <dbReference type="ARBA" id="ARBA00022670"/>
    </source>
</evidence>
<dbReference type="AlphaFoldDB" id="A0A6M1TP16"/>
<dbReference type="EMBL" id="JAALLS010000032">
    <property type="protein sequence ID" value="NGP90060.1"/>
    <property type="molecule type" value="Genomic_DNA"/>
</dbReference>
<reference evidence="7 8" key="1">
    <citation type="submission" date="2020-02" db="EMBL/GenBank/DDBJ databases">
        <title>Aliifodinibius halophilus 2W32, complete genome.</title>
        <authorList>
            <person name="Li Y."/>
            <person name="Wu S."/>
        </authorList>
    </citation>
    <scope>NUCLEOTIDE SEQUENCE [LARGE SCALE GENOMIC DNA]</scope>
    <source>
        <strain evidence="7 8">2W32</strain>
    </source>
</reference>
<dbReference type="InterPro" id="IPR044934">
    <property type="entry name" value="Streptopain_sf"/>
</dbReference>
<keyword evidence="2" id="KW-0645">Protease</keyword>
<keyword evidence="3" id="KW-0732">Signal</keyword>
<dbReference type="Gene3D" id="3.90.70.50">
    <property type="entry name" value="Peptidase C10, streptopain"/>
    <property type="match status" value="1"/>
</dbReference>
<dbReference type="InterPro" id="IPR038765">
    <property type="entry name" value="Papain-like_cys_pep_sf"/>
</dbReference>
<sequence>MDQLLFKRVFLPFLVLAFVISCQQQSVNGPSKNAEQTQDSDIVENTISKAQAVAVAESFANDYNFQKENLLAGEPAKRKGRPKTVNNVLAVSNEDDQKSIYLINYNDGGFAVVPADQRLSPIQAYSSENSMPVTTNDTIPGGLAIWLQQRMNTVDQYRKAKQKVSVGSEILWARLLNVKGKRRLPPDDGGCEEWSNKVNPLISTTWGQANGYNNSAPHMGCDYPSNGRAYSGCVATAMAQIINYHEHASGYNYNWSAMPNSYGSDEVSLLMRDIGDEVNMDYGCDASGADDDDMAPGLRHFGYSSATQVGYEGTTNRYDVMNDLDDGDPVLFNGYEKDSWLGIFPTNGNGHAWVGDGYLQSKLCPTGNVYLNFHMNWGWNGSYDGWYAFNNFDPADSKYNRNSEVVINIHP</sequence>
<feature type="domain" description="Spi protease inhibitor" evidence="6">
    <location>
        <begin position="45"/>
        <end position="149"/>
    </location>
</feature>
<dbReference type="PROSITE" id="PS51257">
    <property type="entry name" value="PROKAR_LIPOPROTEIN"/>
    <property type="match status" value="1"/>
</dbReference>
<accession>A0A6M1TP16</accession>
<organism evidence="7 8">
    <name type="scientific">Fodinibius halophilus</name>
    <dbReference type="NCBI Taxonomy" id="1736908"/>
    <lineage>
        <taxon>Bacteria</taxon>
        <taxon>Pseudomonadati</taxon>
        <taxon>Balneolota</taxon>
        <taxon>Balneolia</taxon>
        <taxon>Balneolales</taxon>
        <taxon>Balneolaceae</taxon>
        <taxon>Fodinibius</taxon>
    </lineage>
</organism>
<proteinExistence type="inferred from homology"/>
<name>A0A6M1TP16_9BACT</name>
<evidence type="ECO:0000259" key="6">
    <source>
        <dbReference type="Pfam" id="PF13734"/>
    </source>
</evidence>